<evidence type="ECO:0000313" key="4">
    <source>
        <dbReference type="Proteomes" id="UP001500013"/>
    </source>
</evidence>
<dbReference type="InterPro" id="IPR018911">
    <property type="entry name" value="Gmad2_Ig-like_dom"/>
</dbReference>
<sequence>MNHDGLGPRDLPGGEPEGTDGDVRPTEERLRRALDEDARSITPTERLEAILGEARAESSSASRPAASGFSDVSQPRHRRWLLPAAAAAAALLVAGTLWAVNRPATQAPTVAGTSASPATQPPSSSRSSGAPSSIPTQSAERPSATGPGSSAPPAASVTVGVPVYYVGPLAAGTGPVRLFREFVPTPVAAPATDTARALAALRLAMGAPPAGSPYRSAWTGVDAQSVGLAPDAIAVRLSSGTKDPQPLATEQLVWTVQAALGSVLPVRFELADGGTQVSPGHPAGSSYTRPSDPMLVLDVLAPIWVDEPARGSVVKAGAPLTVKGVASVFEGTVQWELLRGGTRVDGGFTTAAQSAPARAAYTFATKPLTAGDYVLRVYATSPKDGSTMAEQRVLFTAR</sequence>
<keyword evidence="4" id="KW-1185">Reference proteome</keyword>
<feature type="region of interest" description="Disordered" evidence="1">
    <location>
        <begin position="1"/>
        <end position="75"/>
    </location>
</feature>
<gene>
    <name evidence="3" type="ORF">GCM10009817_08440</name>
</gene>
<organism evidence="3 4">
    <name type="scientific">Terrabacter lapilli</name>
    <dbReference type="NCBI Taxonomy" id="436231"/>
    <lineage>
        <taxon>Bacteria</taxon>
        <taxon>Bacillati</taxon>
        <taxon>Actinomycetota</taxon>
        <taxon>Actinomycetes</taxon>
        <taxon>Micrococcales</taxon>
        <taxon>Intrasporangiaceae</taxon>
        <taxon>Terrabacter</taxon>
    </lineage>
</organism>
<evidence type="ECO:0000259" key="2">
    <source>
        <dbReference type="Pfam" id="PF10648"/>
    </source>
</evidence>
<dbReference type="RefSeq" id="WP_344058723.1">
    <property type="nucleotide sequence ID" value="NZ_BAAAPU010000003.1"/>
</dbReference>
<name>A0ABN2RKY8_9MICO</name>
<dbReference type="Proteomes" id="UP001500013">
    <property type="component" value="Unassembled WGS sequence"/>
</dbReference>
<reference evidence="3 4" key="1">
    <citation type="journal article" date="2019" name="Int. J. Syst. Evol. Microbiol.">
        <title>The Global Catalogue of Microorganisms (GCM) 10K type strain sequencing project: providing services to taxonomists for standard genome sequencing and annotation.</title>
        <authorList>
            <consortium name="The Broad Institute Genomics Platform"/>
            <consortium name="The Broad Institute Genome Sequencing Center for Infectious Disease"/>
            <person name="Wu L."/>
            <person name="Ma J."/>
        </authorList>
    </citation>
    <scope>NUCLEOTIDE SEQUENCE [LARGE SCALE GENOMIC DNA]</scope>
    <source>
        <strain evidence="3 4">JCM 15628</strain>
    </source>
</reference>
<accession>A0ABN2RKY8</accession>
<evidence type="ECO:0000256" key="1">
    <source>
        <dbReference type="SAM" id="MobiDB-lite"/>
    </source>
</evidence>
<feature type="compositionally biased region" description="Low complexity" evidence="1">
    <location>
        <begin position="57"/>
        <end position="67"/>
    </location>
</feature>
<evidence type="ECO:0000313" key="3">
    <source>
        <dbReference type="EMBL" id="GAA1970861.1"/>
    </source>
</evidence>
<dbReference type="Gene3D" id="2.60.40.10">
    <property type="entry name" value="Immunoglobulins"/>
    <property type="match status" value="1"/>
</dbReference>
<dbReference type="EMBL" id="BAAAPU010000003">
    <property type="protein sequence ID" value="GAA1970861.1"/>
    <property type="molecule type" value="Genomic_DNA"/>
</dbReference>
<comment type="caution">
    <text evidence="3">The sequence shown here is derived from an EMBL/GenBank/DDBJ whole genome shotgun (WGS) entry which is preliminary data.</text>
</comment>
<feature type="domain" description="Bacterial spore germination immunoglobulin-like" evidence="2">
    <location>
        <begin position="303"/>
        <end position="386"/>
    </location>
</feature>
<feature type="region of interest" description="Disordered" evidence="1">
    <location>
        <begin position="107"/>
        <end position="153"/>
    </location>
</feature>
<feature type="compositionally biased region" description="Low complexity" evidence="1">
    <location>
        <begin position="111"/>
        <end position="133"/>
    </location>
</feature>
<proteinExistence type="predicted"/>
<feature type="compositionally biased region" description="Basic and acidic residues" evidence="1">
    <location>
        <begin position="21"/>
        <end position="39"/>
    </location>
</feature>
<feature type="compositionally biased region" description="Low complexity" evidence="1">
    <location>
        <begin position="142"/>
        <end position="153"/>
    </location>
</feature>
<dbReference type="InterPro" id="IPR013783">
    <property type="entry name" value="Ig-like_fold"/>
</dbReference>
<protein>
    <recommendedName>
        <fullName evidence="2">Bacterial spore germination immunoglobulin-like domain-containing protein</fullName>
    </recommendedName>
</protein>
<dbReference type="Pfam" id="PF10648">
    <property type="entry name" value="Gmad2"/>
    <property type="match status" value="1"/>
</dbReference>